<dbReference type="AlphaFoldDB" id="A0A368P5B9"/>
<protein>
    <submittedName>
        <fullName evidence="4">Aldose 1-epimerase family protein</fullName>
    </submittedName>
</protein>
<evidence type="ECO:0000256" key="3">
    <source>
        <dbReference type="ARBA" id="ARBA00022837"/>
    </source>
</evidence>
<dbReference type="Proteomes" id="UP000252249">
    <property type="component" value="Unassembled WGS sequence"/>
</dbReference>
<sequence length="296" mass="34297">MYQISNKLIKIAVKKIGAELYEISSVKNKTAFMWDADPTIWGSFAPNLFPIIGALKNNEYIFEGKTYNMPKHGFIRHNPDIKLIEKTESSLKFQLKYNQESLKLYPFKFCYNIQFSLKENILHIHHEVKNLDNKPMFFSIGGHPAFKCPVYENEKYSDYNLRFEFTETAETYLLNLENGLLTNQKELVLDKSNTLDLNYSLFNKDALVFKDLKSRKITLNSKNKGDIITLNYADFPHLGIWAKPNADYVCIEPWIGYADLETTNQQLPSKEGIIKLEASSNFKAKYSIEIHKAHVV</sequence>
<comment type="subunit">
    <text evidence="2">Monomer.</text>
</comment>
<dbReference type="InterPro" id="IPR008183">
    <property type="entry name" value="Aldose_1/G6P_1-epimerase"/>
</dbReference>
<evidence type="ECO:0000256" key="1">
    <source>
        <dbReference type="ARBA" id="ARBA00001913"/>
    </source>
</evidence>
<comment type="cofactor">
    <cofactor evidence="1">
        <name>Ca(2+)</name>
        <dbReference type="ChEBI" id="CHEBI:29108"/>
    </cofactor>
</comment>
<accession>A0A368P5B9</accession>
<dbReference type="GO" id="GO:0005975">
    <property type="term" value="P:carbohydrate metabolic process"/>
    <property type="evidence" value="ECO:0007669"/>
    <property type="project" value="InterPro"/>
</dbReference>
<proteinExistence type="predicted"/>
<keyword evidence="3" id="KW-0106">Calcium</keyword>
<organism evidence="4 5">
    <name type="scientific">Oceanihabitans sediminis</name>
    <dbReference type="NCBI Taxonomy" id="1812012"/>
    <lineage>
        <taxon>Bacteria</taxon>
        <taxon>Pseudomonadati</taxon>
        <taxon>Bacteroidota</taxon>
        <taxon>Flavobacteriia</taxon>
        <taxon>Flavobacteriales</taxon>
        <taxon>Flavobacteriaceae</taxon>
        <taxon>Oceanihabitans</taxon>
    </lineage>
</organism>
<dbReference type="CDD" id="cd09024">
    <property type="entry name" value="Aldose_epim_lacX"/>
    <property type="match status" value="1"/>
</dbReference>
<reference evidence="4 5" key="1">
    <citation type="submission" date="2018-07" db="EMBL/GenBank/DDBJ databases">
        <title>Oceanihabitans testaceum sp. nov., isolated from marine sediment.</title>
        <authorList>
            <person name="Li C.-M."/>
        </authorList>
    </citation>
    <scope>NUCLEOTIDE SEQUENCE [LARGE SCALE GENOMIC DNA]</scope>
    <source>
        <strain evidence="4 5">S9-10</strain>
    </source>
</reference>
<dbReference type="EMBL" id="QPIG01000002">
    <property type="protein sequence ID" value="RCU57643.1"/>
    <property type="molecule type" value="Genomic_DNA"/>
</dbReference>
<dbReference type="InterPro" id="IPR014718">
    <property type="entry name" value="GH-type_carb-bd"/>
</dbReference>
<dbReference type="Gene3D" id="2.70.98.10">
    <property type="match status" value="1"/>
</dbReference>
<dbReference type="Pfam" id="PF01263">
    <property type="entry name" value="Aldose_epim"/>
    <property type="match status" value="1"/>
</dbReference>
<dbReference type="InterPro" id="IPR011013">
    <property type="entry name" value="Gal_mutarotase_sf_dom"/>
</dbReference>
<dbReference type="OrthoDB" id="9795355at2"/>
<evidence type="ECO:0000256" key="2">
    <source>
        <dbReference type="ARBA" id="ARBA00011245"/>
    </source>
</evidence>
<evidence type="ECO:0000313" key="5">
    <source>
        <dbReference type="Proteomes" id="UP000252249"/>
    </source>
</evidence>
<dbReference type="GO" id="GO:0030246">
    <property type="term" value="F:carbohydrate binding"/>
    <property type="evidence" value="ECO:0007669"/>
    <property type="project" value="InterPro"/>
</dbReference>
<dbReference type="RefSeq" id="WP_113965992.1">
    <property type="nucleotide sequence ID" value="NZ_QNRP01000002.1"/>
</dbReference>
<gene>
    <name evidence="4" type="ORF">DU428_07575</name>
</gene>
<dbReference type="SUPFAM" id="SSF74650">
    <property type="entry name" value="Galactose mutarotase-like"/>
    <property type="match status" value="1"/>
</dbReference>
<evidence type="ECO:0000313" key="4">
    <source>
        <dbReference type="EMBL" id="RCU57643.1"/>
    </source>
</evidence>
<name>A0A368P5B9_9FLAO</name>
<dbReference type="InterPro" id="IPR037481">
    <property type="entry name" value="LacX"/>
</dbReference>
<comment type="caution">
    <text evidence="4">The sequence shown here is derived from an EMBL/GenBank/DDBJ whole genome shotgun (WGS) entry which is preliminary data.</text>
</comment>
<keyword evidence="5" id="KW-1185">Reference proteome</keyword>
<dbReference type="GO" id="GO:0016853">
    <property type="term" value="F:isomerase activity"/>
    <property type="evidence" value="ECO:0007669"/>
    <property type="project" value="InterPro"/>
</dbReference>